<proteinExistence type="predicted"/>
<sequence length="157" mass="17677">MSRLTREQLLAAVILSKVLPSPGDCCQRCSAANKTCSFLSWGRACVACEGHYYADCKYKSLDEWNSFRHSPHFQLPEPALLDSVPPAFLFPHVPEVFAILTWLMQHENDPYFHPDVEHLALKVLIERGHPDSLNALFAIRQSGTLTFTATARPVRTP</sequence>
<organism evidence="1 2">
    <name type="scientific">Roridomyces roridus</name>
    <dbReference type="NCBI Taxonomy" id="1738132"/>
    <lineage>
        <taxon>Eukaryota</taxon>
        <taxon>Fungi</taxon>
        <taxon>Dikarya</taxon>
        <taxon>Basidiomycota</taxon>
        <taxon>Agaricomycotina</taxon>
        <taxon>Agaricomycetes</taxon>
        <taxon>Agaricomycetidae</taxon>
        <taxon>Agaricales</taxon>
        <taxon>Marasmiineae</taxon>
        <taxon>Mycenaceae</taxon>
        <taxon>Roridomyces</taxon>
    </lineage>
</organism>
<gene>
    <name evidence="1" type="ORF">FB45DRAFT_1041100</name>
</gene>
<accession>A0AAD7B0D4</accession>
<evidence type="ECO:0000313" key="1">
    <source>
        <dbReference type="EMBL" id="KAJ7606501.1"/>
    </source>
</evidence>
<comment type="caution">
    <text evidence="1">The sequence shown here is derived from an EMBL/GenBank/DDBJ whole genome shotgun (WGS) entry which is preliminary data.</text>
</comment>
<reference evidence="1" key="1">
    <citation type="submission" date="2023-03" db="EMBL/GenBank/DDBJ databases">
        <title>Massive genome expansion in bonnet fungi (Mycena s.s.) driven by repeated elements and novel gene families across ecological guilds.</title>
        <authorList>
            <consortium name="Lawrence Berkeley National Laboratory"/>
            <person name="Harder C.B."/>
            <person name="Miyauchi S."/>
            <person name="Viragh M."/>
            <person name="Kuo A."/>
            <person name="Thoen E."/>
            <person name="Andreopoulos B."/>
            <person name="Lu D."/>
            <person name="Skrede I."/>
            <person name="Drula E."/>
            <person name="Henrissat B."/>
            <person name="Morin E."/>
            <person name="Kohler A."/>
            <person name="Barry K."/>
            <person name="LaButti K."/>
            <person name="Morin E."/>
            <person name="Salamov A."/>
            <person name="Lipzen A."/>
            <person name="Mereny Z."/>
            <person name="Hegedus B."/>
            <person name="Baldrian P."/>
            <person name="Stursova M."/>
            <person name="Weitz H."/>
            <person name="Taylor A."/>
            <person name="Grigoriev I.V."/>
            <person name="Nagy L.G."/>
            <person name="Martin F."/>
            <person name="Kauserud H."/>
        </authorList>
    </citation>
    <scope>NUCLEOTIDE SEQUENCE</scope>
    <source>
        <strain evidence="1">9284</strain>
    </source>
</reference>
<dbReference type="AlphaFoldDB" id="A0AAD7B0D4"/>
<dbReference type="Proteomes" id="UP001221142">
    <property type="component" value="Unassembled WGS sequence"/>
</dbReference>
<dbReference type="EMBL" id="JARKIF010000057">
    <property type="protein sequence ID" value="KAJ7606501.1"/>
    <property type="molecule type" value="Genomic_DNA"/>
</dbReference>
<keyword evidence="2" id="KW-1185">Reference proteome</keyword>
<protein>
    <submittedName>
        <fullName evidence="1">Uncharacterized protein</fullName>
    </submittedName>
</protein>
<evidence type="ECO:0000313" key="2">
    <source>
        <dbReference type="Proteomes" id="UP001221142"/>
    </source>
</evidence>
<name>A0AAD7B0D4_9AGAR</name>